<proteinExistence type="predicted"/>
<dbReference type="Proteomes" id="UP000750502">
    <property type="component" value="Unassembled WGS sequence"/>
</dbReference>
<reference evidence="1" key="2">
    <citation type="submission" date="2020-10" db="EMBL/GenBank/DDBJ databases">
        <authorList>
            <person name="Peck L.D."/>
            <person name="Nowell R.W."/>
            <person name="Flood J."/>
            <person name="Ryan M.J."/>
            <person name="Barraclough T.G."/>
        </authorList>
    </citation>
    <scope>NUCLEOTIDE SEQUENCE</scope>
    <source>
        <strain evidence="1">IMI 127659i</strain>
    </source>
</reference>
<reference evidence="1" key="1">
    <citation type="journal article" date="2020" name="bioRxiv">
        <title>Historical genomics reveals the evolutionary mechanisms behind multiple outbreaks of the host-specific coffee wilt pathogen Fusarium xylarioides.</title>
        <authorList>
            <person name="Peck D."/>
            <person name="Nowell R.W."/>
            <person name="Flood J."/>
            <person name="Ryan M.J."/>
            <person name="Barraclough T.G."/>
        </authorList>
    </citation>
    <scope>NUCLEOTIDE SEQUENCE</scope>
    <source>
        <strain evidence="1">IMI 127659i</strain>
    </source>
</reference>
<dbReference type="OrthoDB" id="6513042at2759"/>
<dbReference type="AlphaFoldDB" id="A0A9P7I5X3"/>
<dbReference type="EMBL" id="JADFTT010000004">
    <property type="protein sequence ID" value="KAG5774206.1"/>
    <property type="molecule type" value="Genomic_DNA"/>
</dbReference>
<sequence>MAGTEGNEAEGKSSIYPKLHDDVVAPLEEDGHDFKISTNVGINMVSSWAAYGGFAKLFKPDAISMDEAFHAREPMALIPIAFFEPIVWIFTGDVKQTQPFVKSGDPYCYLEVLFAVEICG</sequence>
<comment type="caution">
    <text evidence="1">The sequence shown here is derived from an EMBL/GenBank/DDBJ whole genome shotgun (WGS) entry which is preliminary data.</text>
</comment>
<evidence type="ECO:0008006" key="3">
    <source>
        <dbReference type="Google" id="ProtNLM"/>
    </source>
</evidence>
<organism evidence="1 2">
    <name type="scientific">Fusarium xylarioides</name>
    <dbReference type="NCBI Taxonomy" id="221167"/>
    <lineage>
        <taxon>Eukaryota</taxon>
        <taxon>Fungi</taxon>
        <taxon>Dikarya</taxon>
        <taxon>Ascomycota</taxon>
        <taxon>Pezizomycotina</taxon>
        <taxon>Sordariomycetes</taxon>
        <taxon>Hypocreomycetidae</taxon>
        <taxon>Hypocreales</taxon>
        <taxon>Nectriaceae</taxon>
        <taxon>Fusarium</taxon>
        <taxon>Fusarium fujikuroi species complex</taxon>
    </lineage>
</organism>
<dbReference type="Gene3D" id="3.40.50.300">
    <property type="entry name" value="P-loop containing nucleotide triphosphate hydrolases"/>
    <property type="match status" value="1"/>
</dbReference>
<keyword evidence="2" id="KW-1185">Reference proteome</keyword>
<name>A0A9P7I5X3_9HYPO</name>
<evidence type="ECO:0000313" key="2">
    <source>
        <dbReference type="Proteomes" id="UP000750502"/>
    </source>
</evidence>
<evidence type="ECO:0000313" key="1">
    <source>
        <dbReference type="EMBL" id="KAG5774206.1"/>
    </source>
</evidence>
<dbReference type="InterPro" id="IPR027417">
    <property type="entry name" value="P-loop_NTPase"/>
</dbReference>
<protein>
    <recommendedName>
        <fullName evidence="3">DNA2/NAM7 helicase helicase domain-containing protein</fullName>
    </recommendedName>
</protein>
<accession>A0A9P7I5X3</accession>
<gene>
    <name evidence="1" type="ORF">H9Q72_000274</name>
</gene>